<gene>
    <name evidence="5" type="ORF">KGD84_09300</name>
</gene>
<feature type="domain" description="LytR/CpsA/Psr regulator C-terminal" evidence="4">
    <location>
        <begin position="340"/>
        <end position="426"/>
    </location>
</feature>
<dbReference type="InterPro" id="IPR050922">
    <property type="entry name" value="LytR/CpsA/Psr_CW_biosynth"/>
</dbReference>
<comment type="similarity">
    <text evidence="1">Belongs to the LytR/CpsA/Psr (LCP) family.</text>
</comment>
<dbReference type="InterPro" id="IPR027381">
    <property type="entry name" value="LytR/CpsA/Psr_C"/>
</dbReference>
<reference evidence="5 6" key="1">
    <citation type="submission" date="2021-05" db="EMBL/GenBank/DDBJ databases">
        <title>Direct Submission.</title>
        <authorList>
            <person name="Li K."/>
            <person name="Gao J."/>
        </authorList>
    </citation>
    <scope>NUCLEOTIDE SEQUENCE [LARGE SCALE GENOMIC DNA]</scope>
    <source>
        <strain evidence="5 6">Mg02</strain>
    </source>
</reference>
<evidence type="ECO:0000313" key="6">
    <source>
        <dbReference type="Proteomes" id="UP000676079"/>
    </source>
</evidence>
<proteinExistence type="inferred from homology"/>
<dbReference type="Pfam" id="PF03816">
    <property type="entry name" value="LytR_cpsA_psr"/>
    <property type="match status" value="1"/>
</dbReference>
<dbReference type="PANTHER" id="PTHR33392:SF6">
    <property type="entry name" value="POLYISOPRENYL-TEICHOIC ACID--PEPTIDOGLYCAN TEICHOIC ACID TRANSFERASE TAGU"/>
    <property type="match status" value="1"/>
</dbReference>
<name>A0ABX8BQU2_9ACTN</name>
<evidence type="ECO:0000256" key="2">
    <source>
        <dbReference type="SAM" id="MobiDB-lite"/>
    </source>
</evidence>
<keyword evidence="6" id="KW-1185">Reference proteome</keyword>
<evidence type="ECO:0000259" key="4">
    <source>
        <dbReference type="Pfam" id="PF13399"/>
    </source>
</evidence>
<feature type="domain" description="Cell envelope-related transcriptional attenuator" evidence="3">
    <location>
        <begin position="77"/>
        <end position="233"/>
    </location>
</feature>
<evidence type="ECO:0000256" key="1">
    <source>
        <dbReference type="ARBA" id="ARBA00006068"/>
    </source>
</evidence>
<feature type="region of interest" description="Disordered" evidence="2">
    <location>
        <begin position="313"/>
        <end position="339"/>
    </location>
</feature>
<feature type="region of interest" description="Disordered" evidence="2">
    <location>
        <begin position="429"/>
        <end position="464"/>
    </location>
</feature>
<accession>A0ABX8BQU2</accession>
<dbReference type="PANTHER" id="PTHR33392">
    <property type="entry name" value="POLYISOPRENYL-TEICHOIC ACID--PEPTIDOGLYCAN TEICHOIC ACID TRANSFERASE TAGU"/>
    <property type="match status" value="1"/>
</dbReference>
<dbReference type="Proteomes" id="UP000676079">
    <property type="component" value="Chromosome"/>
</dbReference>
<dbReference type="EMBL" id="CP074133">
    <property type="protein sequence ID" value="QUX24444.1"/>
    <property type="molecule type" value="Genomic_DNA"/>
</dbReference>
<dbReference type="Gene3D" id="3.40.630.190">
    <property type="entry name" value="LCP protein"/>
    <property type="match status" value="1"/>
</dbReference>
<dbReference type="NCBIfam" id="TIGR00350">
    <property type="entry name" value="lytR_cpsA_psr"/>
    <property type="match status" value="1"/>
</dbReference>
<organism evidence="5 6">
    <name type="scientific">Nocardiopsis changdeensis</name>
    <dbReference type="NCBI Taxonomy" id="2831969"/>
    <lineage>
        <taxon>Bacteria</taxon>
        <taxon>Bacillati</taxon>
        <taxon>Actinomycetota</taxon>
        <taxon>Actinomycetes</taxon>
        <taxon>Streptosporangiales</taxon>
        <taxon>Nocardiopsidaceae</taxon>
        <taxon>Nocardiopsis</taxon>
    </lineage>
</organism>
<dbReference type="Gene3D" id="3.30.70.2390">
    <property type="match status" value="1"/>
</dbReference>
<sequence length="464" mass="48484">MSPGQWAACGLTGVVIAASLVGYAGYRDALAVQTEDINTDAWGDRPAQVDGIHNILLLATDERAGEDAEYSVANGIRPDVLVLVNIDVDKGGVTMVNMPRDLMVTMPGCDPVEDKPGITAGTVDQLNHAMFYGGMDCQGKTIENITGVHLEHMVLVDFAGFQAIVDSIGGIDMCIPEPLQDPKAKLDLPAGEQTLDGTQALALARSRDTTENGSDLDRIKRQQQMIGAILRKVTTGEVMTSPATLYDFFGSVTDSMTTDSEFSVDEMAELAIAMRGVDLGRMNMVTVPVEDYNDAKVQLMEPQASELFAAVAAGEATRPEEEKPEEAAEEAPEESVSPSDVSVYIVNNQGTQGLAGQVEPLLTGLGFTVTGSGNPTTRAPQQTTVYHAPGEQAQAQAVADALVSGAQIEEAADLSGSVELVMGTDWQGVALEGAEGGGESGGESADDPLAGLSGTSADQSVDCG</sequence>
<dbReference type="RefSeq" id="WP_220559863.1">
    <property type="nucleotide sequence ID" value="NZ_CP074133.1"/>
</dbReference>
<dbReference type="Pfam" id="PF13399">
    <property type="entry name" value="LytR_C"/>
    <property type="match status" value="1"/>
</dbReference>
<feature type="compositionally biased region" description="Acidic residues" evidence="2">
    <location>
        <begin position="322"/>
        <end position="333"/>
    </location>
</feature>
<protein>
    <submittedName>
        <fullName evidence="5">LCP family protein</fullName>
    </submittedName>
</protein>
<feature type="compositionally biased region" description="Polar residues" evidence="2">
    <location>
        <begin position="453"/>
        <end position="464"/>
    </location>
</feature>
<evidence type="ECO:0000313" key="5">
    <source>
        <dbReference type="EMBL" id="QUX24444.1"/>
    </source>
</evidence>
<dbReference type="InterPro" id="IPR004474">
    <property type="entry name" value="LytR_CpsA_psr"/>
</dbReference>
<evidence type="ECO:0000259" key="3">
    <source>
        <dbReference type="Pfam" id="PF03816"/>
    </source>
</evidence>